<feature type="transmembrane region" description="Helical" evidence="1">
    <location>
        <begin position="21"/>
        <end position="43"/>
    </location>
</feature>
<gene>
    <name evidence="2" type="ORF">M421DRAFT_224646</name>
</gene>
<organism evidence="2 3">
    <name type="scientific">Didymella exigua CBS 183.55</name>
    <dbReference type="NCBI Taxonomy" id="1150837"/>
    <lineage>
        <taxon>Eukaryota</taxon>
        <taxon>Fungi</taxon>
        <taxon>Dikarya</taxon>
        <taxon>Ascomycota</taxon>
        <taxon>Pezizomycotina</taxon>
        <taxon>Dothideomycetes</taxon>
        <taxon>Pleosporomycetidae</taxon>
        <taxon>Pleosporales</taxon>
        <taxon>Pleosporineae</taxon>
        <taxon>Didymellaceae</taxon>
        <taxon>Didymella</taxon>
    </lineage>
</organism>
<evidence type="ECO:0000313" key="2">
    <source>
        <dbReference type="EMBL" id="KAF1926085.1"/>
    </source>
</evidence>
<evidence type="ECO:0000313" key="3">
    <source>
        <dbReference type="Proteomes" id="UP000800082"/>
    </source>
</evidence>
<evidence type="ECO:0000256" key="1">
    <source>
        <dbReference type="SAM" id="Phobius"/>
    </source>
</evidence>
<keyword evidence="1" id="KW-1133">Transmembrane helix</keyword>
<dbReference type="RefSeq" id="XP_033446337.1">
    <property type="nucleotide sequence ID" value="XM_033588344.1"/>
</dbReference>
<keyword evidence="1" id="KW-0812">Transmembrane</keyword>
<keyword evidence="3" id="KW-1185">Reference proteome</keyword>
<proteinExistence type="predicted"/>
<reference evidence="2" key="1">
    <citation type="journal article" date="2020" name="Stud. Mycol.">
        <title>101 Dothideomycetes genomes: a test case for predicting lifestyles and emergence of pathogens.</title>
        <authorList>
            <person name="Haridas S."/>
            <person name="Albert R."/>
            <person name="Binder M."/>
            <person name="Bloem J."/>
            <person name="Labutti K."/>
            <person name="Salamov A."/>
            <person name="Andreopoulos B."/>
            <person name="Baker S."/>
            <person name="Barry K."/>
            <person name="Bills G."/>
            <person name="Bluhm B."/>
            <person name="Cannon C."/>
            <person name="Castanera R."/>
            <person name="Culley D."/>
            <person name="Daum C."/>
            <person name="Ezra D."/>
            <person name="Gonzalez J."/>
            <person name="Henrissat B."/>
            <person name="Kuo A."/>
            <person name="Liang C."/>
            <person name="Lipzen A."/>
            <person name="Lutzoni F."/>
            <person name="Magnuson J."/>
            <person name="Mondo S."/>
            <person name="Nolan M."/>
            <person name="Ohm R."/>
            <person name="Pangilinan J."/>
            <person name="Park H.-J."/>
            <person name="Ramirez L."/>
            <person name="Alfaro M."/>
            <person name="Sun H."/>
            <person name="Tritt A."/>
            <person name="Yoshinaga Y."/>
            <person name="Zwiers L.-H."/>
            <person name="Turgeon B."/>
            <person name="Goodwin S."/>
            <person name="Spatafora J."/>
            <person name="Crous P."/>
            <person name="Grigoriev I."/>
        </authorList>
    </citation>
    <scope>NUCLEOTIDE SEQUENCE</scope>
    <source>
        <strain evidence="2">CBS 183.55</strain>
    </source>
</reference>
<sequence length="100" mass="11893">MEWRTAFIKITAAVRLLIAHWAVPHSSFLLLETFFGLIFRMAWRCGIRCDVDMEEEQTLHERSMNDGWMMDDGRWMMDDGRWTMDDGWTGMARARVSMAW</sequence>
<dbReference type="Proteomes" id="UP000800082">
    <property type="component" value="Unassembled WGS sequence"/>
</dbReference>
<dbReference type="GeneID" id="54345991"/>
<accession>A0A6A5RCW3</accession>
<name>A0A6A5RCW3_9PLEO</name>
<protein>
    <submittedName>
        <fullName evidence="2">Uncharacterized protein</fullName>
    </submittedName>
</protein>
<keyword evidence="1" id="KW-0472">Membrane</keyword>
<dbReference type="EMBL" id="ML978979">
    <property type="protein sequence ID" value="KAF1926085.1"/>
    <property type="molecule type" value="Genomic_DNA"/>
</dbReference>
<dbReference type="AlphaFoldDB" id="A0A6A5RCW3"/>